<dbReference type="Pfam" id="PF14226">
    <property type="entry name" value="DIOX_N"/>
    <property type="match status" value="1"/>
</dbReference>
<evidence type="ECO:0000256" key="4">
    <source>
        <dbReference type="ARBA" id="ARBA00023002"/>
    </source>
</evidence>
<accession>A0AAQ3RLS4</accession>
<evidence type="ECO:0000256" key="5">
    <source>
        <dbReference type="ARBA" id="ARBA00023004"/>
    </source>
</evidence>
<evidence type="ECO:0000313" key="10">
    <source>
        <dbReference type="Proteomes" id="UP001374535"/>
    </source>
</evidence>
<keyword evidence="4" id="KW-0560">Oxidoreductase</keyword>
<keyword evidence="10" id="KW-1185">Reference proteome</keyword>
<comment type="similarity">
    <text evidence="1">Belongs to the iron/ascorbate-dependent oxidoreductase family.</text>
</comment>
<proteinExistence type="inferred from homology"/>
<dbReference type="EMBL" id="CP144692">
    <property type="protein sequence ID" value="WVY98846.1"/>
    <property type="molecule type" value="Genomic_DNA"/>
</dbReference>
<evidence type="ECO:0000256" key="3">
    <source>
        <dbReference type="ARBA" id="ARBA00022964"/>
    </source>
</evidence>
<evidence type="ECO:0000259" key="8">
    <source>
        <dbReference type="Pfam" id="PF14226"/>
    </source>
</evidence>
<dbReference type="SUPFAM" id="SSF51197">
    <property type="entry name" value="Clavaminate synthase-like"/>
    <property type="match status" value="1"/>
</dbReference>
<comment type="function">
    <text evidence="6">Probable 2-oxoglutarate-dependent dioxygenase that may be involved in glucosinolates biosynthesis. May play a role in the production of aliphatic glucosinolates.</text>
</comment>
<evidence type="ECO:0008006" key="11">
    <source>
        <dbReference type="Google" id="ProtNLM"/>
    </source>
</evidence>
<dbReference type="InterPro" id="IPR044861">
    <property type="entry name" value="IPNS-like_FE2OG_OXY"/>
</dbReference>
<dbReference type="InterPro" id="IPR050231">
    <property type="entry name" value="Iron_ascorbate_oxido_reductase"/>
</dbReference>
<evidence type="ECO:0000313" key="9">
    <source>
        <dbReference type="EMBL" id="WVY98846.1"/>
    </source>
</evidence>
<keyword evidence="2" id="KW-0479">Metal-binding</keyword>
<dbReference type="FunFam" id="2.60.120.330:FF:000022">
    <property type="entry name" value="Probable 2-oxoglutarate-dependent dioxygenase AOP1.2"/>
    <property type="match status" value="1"/>
</dbReference>
<dbReference type="Pfam" id="PF03171">
    <property type="entry name" value="2OG-FeII_Oxy"/>
    <property type="match status" value="1"/>
</dbReference>
<organism evidence="9 10">
    <name type="scientific">Vigna mungo</name>
    <name type="common">Black gram</name>
    <name type="synonym">Phaseolus mungo</name>
    <dbReference type="NCBI Taxonomy" id="3915"/>
    <lineage>
        <taxon>Eukaryota</taxon>
        <taxon>Viridiplantae</taxon>
        <taxon>Streptophyta</taxon>
        <taxon>Embryophyta</taxon>
        <taxon>Tracheophyta</taxon>
        <taxon>Spermatophyta</taxon>
        <taxon>Magnoliopsida</taxon>
        <taxon>eudicotyledons</taxon>
        <taxon>Gunneridae</taxon>
        <taxon>Pentapetalae</taxon>
        <taxon>rosids</taxon>
        <taxon>fabids</taxon>
        <taxon>Fabales</taxon>
        <taxon>Fabaceae</taxon>
        <taxon>Papilionoideae</taxon>
        <taxon>50 kb inversion clade</taxon>
        <taxon>NPAAA clade</taxon>
        <taxon>indigoferoid/millettioid clade</taxon>
        <taxon>Phaseoleae</taxon>
        <taxon>Vigna</taxon>
    </lineage>
</organism>
<dbReference type="Gene3D" id="2.60.120.330">
    <property type="entry name" value="B-lactam Antibiotic, Isopenicillin N Synthase, Chain"/>
    <property type="match status" value="1"/>
</dbReference>
<dbReference type="AlphaFoldDB" id="A0AAQ3RLS4"/>
<dbReference type="GO" id="GO:0051213">
    <property type="term" value="F:dioxygenase activity"/>
    <property type="evidence" value="ECO:0007669"/>
    <property type="project" value="UniProtKB-KW"/>
</dbReference>
<name>A0AAQ3RLS4_VIGMU</name>
<dbReference type="InterPro" id="IPR026992">
    <property type="entry name" value="DIOX_N"/>
</dbReference>
<keyword evidence="5" id="KW-0408">Iron</keyword>
<dbReference type="Proteomes" id="UP001374535">
    <property type="component" value="Chromosome 9"/>
</dbReference>
<dbReference type="GO" id="GO:0046872">
    <property type="term" value="F:metal ion binding"/>
    <property type="evidence" value="ECO:0007669"/>
    <property type="project" value="UniProtKB-KW"/>
</dbReference>
<evidence type="ECO:0000256" key="2">
    <source>
        <dbReference type="ARBA" id="ARBA00022723"/>
    </source>
</evidence>
<evidence type="ECO:0000256" key="1">
    <source>
        <dbReference type="ARBA" id="ARBA00008056"/>
    </source>
</evidence>
<protein>
    <recommendedName>
        <fullName evidence="11">Fe2OG dioxygenase domain-containing protein</fullName>
    </recommendedName>
</protein>
<evidence type="ECO:0000256" key="6">
    <source>
        <dbReference type="ARBA" id="ARBA00057022"/>
    </source>
</evidence>
<gene>
    <name evidence="9" type="ORF">V8G54_030997</name>
</gene>
<feature type="domain" description="Non-haem dioxygenase N-terminal" evidence="8">
    <location>
        <begin position="12"/>
        <end position="91"/>
    </location>
</feature>
<feature type="domain" description="Isopenicillin N synthase-like Fe(2+) 2OG dioxygenase" evidence="7">
    <location>
        <begin position="179"/>
        <end position="260"/>
    </location>
</feature>
<evidence type="ECO:0000259" key="7">
    <source>
        <dbReference type="Pfam" id="PF03171"/>
    </source>
</evidence>
<dbReference type="PANTHER" id="PTHR47990">
    <property type="entry name" value="2-OXOGLUTARATE (2OG) AND FE(II)-DEPENDENT OXYGENASE SUPERFAMILY PROTEIN-RELATED"/>
    <property type="match status" value="1"/>
</dbReference>
<dbReference type="InterPro" id="IPR027443">
    <property type="entry name" value="IPNS-like_sf"/>
</dbReference>
<reference evidence="9 10" key="1">
    <citation type="journal article" date="2023" name="Life. Sci Alliance">
        <title>Evolutionary insights into 3D genome organization and epigenetic landscape of Vigna mungo.</title>
        <authorList>
            <person name="Junaid A."/>
            <person name="Singh B."/>
            <person name="Bhatia S."/>
        </authorList>
    </citation>
    <scope>NUCLEOTIDE SEQUENCE [LARGE SCALE GENOMIC DNA]</scope>
    <source>
        <strain evidence="9">Urdbean</strain>
    </source>
</reference>
<keyword evidence="3" id="KW-0223">Dioxygenase</keyword>
<sequence>MMERQSMRENPLPVVDFSNENMKPGTDTWLAACAMVRRGFEDHGCFLAHFDKVAPNLINSVFCAMEQLFDLPLETKRRKTSDKPNHGYTGQVPTSPLFESFAIHNPSNLKHCQNFSNIMWPTGNHHLCESVNEYAKLLQELDRTVKRMVFDSYGLDKVKCDSFLESIEYSFRSYKYKIPAMDESNVGVNSHTDSTFITILHQRVDGLEVQLKDGEWFAIHASSPFFCVLAGDAFMVWSSERIRACEHRVILRSNVTRYSLGLLSYSAEMVQTLEDLVDEEHPIRYKPFDHYSYVGFRFTEEAVKCTSRIKAYCGL</sequence>